<evidence type="ECO:0000313" key="2">
    <source>
        <dbReference type="Proteomes" id="UP000233469"/>
    </source>
</evidence>
<evidence type="ECO:0000313" key="1">
    <source>
        <dbReference type="EMBL" id="PKK66242.1"/>
    </source>
</evidence>
<gene>
    <name evidence="1" type="ORF">RhiirC2_785037</name>
</gene>
<protein>
    <submittedName>
        <fullName evidence="1">Uncharacterized protein</fullName>
    </submittedName>
</protein>
<name>A0A2N1MX58_9GLOM</name>
<reference evidence="1 2" key="2">
    <citation type="submission" date="2017-10" db="EMBL/GenBank/DDBJ databases">
        <title>Extensive intraspecific genome diversity in a model arbuscular mycorrhizal fungus.</title>
        <authorList>
            <person name="Chen E.C.H."/>
            <person name="Morin E."/>
            <person name="Baudet D."/>
            <person name="Noel J."/>
            <person name="Ndikumana S."/>
            <person name="Charron P."/>
            <person name="St-Onge C."/>
            <person name="Giorgi J."/>
            <person name="Grigoriev I.V."/>
            <person name="Roux C."/>
            <person name="Martin F.M."/>
            <person name="Corradi N."/>
        </authorList>
    </citation>
    <scope>NUCLEOTIDE SEQUENCE [LARGE SCALE GENOMIC DNA]</scope>
    <source>
        <strain evidence="1 2">C2</strain>
    </source>
</reference>
<dbReference type="EMBL" id="LLXL01001121">
    <property type="protein sequence ID" value="PKK66242.1"/>
    <property type="molecule type" value="Genomic_DNA"/>
</dbReference>
<proteinExistence type="predicted"/>
<reference evidence="1 2" key="1">
    <citation type="submission" date="2016-04" db="EMBL/GenBank/DDBJ databases">
        <title>Genome analyses suggest a sexual origin of heterokaryosis in a supposedly ancient asexual fungus.</title>
        <authorList>
            <person name="Ropars J."/>
            <person name="Sedzielewska K."/>
            <person name="Noel J."/>
            <person name="Charron P."/>
            <person name="Farinelli L."/>
            <person name="Marton T."/>
            <person name="Kruger M."/>
            <person name="Pelin A."/>
            <person name="Brachmann A."/>
            <person name="Corradi N."/>
        </authorList>
    </citation>
    <scope>NUCLEOTIDE SEQUENCE [LARGE SCALE GENOMIC DNA]</scope>
    <source>
        <strain evidence="1 2">C2</strain>
    </source>
</reference>
<accession>A0A2N1MX58</accession>
<comment type="caution">
    <text evidence="1">The sequence shown here is derived from an EMBL/GenBank/DDBJ whole genome shotgun (WGS) entry which is preliminary data.</text>
</comment>
<sequence length="93" mass="10931">MQTFELLIVTAFFFSNETNTNLAPPRKRTRKSGKSFDEVSLMYYDELSRICTVMNYPAYVKSNAGHGTLQSTNYFDFRRLYRFTKSIFQDGEK</sequence>
<organism evidence="1 2">
    <name type="scientific">Rhizophagus irregularis</name>
    <dbReference type="NCBI Taxonomy" id="588596"/>
    <lineage>
        <taxon>Eukaryota</taxon>
        <taxon>Fungi</taxon>
        <taxon>Fungi incertae sedis</taxon>
        <taxon>Mucoromycota</taxon>
        <taxon>Glomeromycotina</taxon>
        <taxon>Glomeromycetes</taxon>
        <taxon>Glomerales</taxon>
        <taxon>Glomeraceae</taxon>
        <taxon>Rhizophagus</taxon>
    </lineage>
</organism>
<dbReference type="Proteomes" id="UP000233469">
    <property type="component" value="Unassembled WGS sequence"/>
</dbReference>
<dbReference type="AlphaFoldDB" id="A0A2N1MX58"/>